<evidence type="ECO:0000259" key="1">
    <source>
        <dbReference type="Pfam" id="PF20150"/>
    </source>
</evidence>
<gene>
    <name evidence="2" type="ORF">LY89DRAFT_682078</name>
</gene>
<dbReference type="EMBL" id="KQ947409">
    <property type="protein sequence ID" value="KUJ20320.1"/>
    <property type="molecule type" value="Genomic_DNA"/>
</dbReference>
<reference evidence="2 3" key="1">
    <citation type="submission" date="2015-10" db="EMBL/GenBank/DDBJ databases">
        <title>Full genome of DAOMC 229536 Phialocephala scopiformis, a fungal endophyte of spruce producing the potent anti-insectan compound rugulosin.</title>
        <authorList>
            <consortium name="DOE Joint Genome Institute"/>
            <person name="Walker A.K."/>
            <person name="Frasz S.L."/>
            <person name="Seifert K.A."/>
            <person name="Miller J.D."/>
            <person name="Mondo S.J."/>
            <person name="Labutti K."/>
            <person name="Lipzen A."/>
            <person name="Dockter R."/>
            <person name="Kennedy M."/>
            <person name="Grigoriev I.V."/>
            <person name="Spatafora J.W."/>
        </authorList>
    </citation>
    <scope>NUCLEOTIDE SEQUENCE [LARGE SCALE GENOMIC DNA]</scope>
    <source>
        <strain evidence="2 3">CBS 120377</strain>
    </source>
</reference>
<dbReference type="Pfam" id="PF20150">
    <property type="entry name" value="2EXR"/>
    <property type="match status" value="1"/>
</dbReference>
<dbReference type="AlphaFoldDB" id="A0A194XJ95"/>
<dbReference type="PANTHER" id="PTHR35910">
    <property type="entry name" value="2EXR DOMAIN-CONTAINING PROTEIN"/>
    <property type="match status" value="1"/>
</dbReference>
<dbReference type="Proteomes" id="UP000070700">
    <property type="component" value="Unassembled WGS sequence"/>
</dbReference>
<dbReference type="KEGG" id="psco:LY89DRAFT_682078"/>
<proteinExistence type="predicted"/>
<evidence type="ECO:0000313" key="3">
    <source>
        <dbReference type="Proteomes" id="UP000070700"/>
    </source>
</evidence>
<dbReference type="PANTHER" id="PTHR35910:SF6">
    <property type="entry name" value="2EXR DOMAIN-CONTAINING PROTEIN"/>
    <property type="match status" value="1"/>
</dbReference>
<dbReference type="OrthoDB" id="3473305at2759"/>
<dbReference type="RefSeq" id="XP_018074675.1">
    <property type="nucleotide sequence ID" value="XM_018214435.1"/>
</dbReference>
<dbReference type="InterPro" id="IPR045518">
    <property type="entry name" value="2EXR"/>
</dbReference>
<protein>
    <recommendedName>
        <fullName evidence="1">2EXR domain-containing protein</fullName>
    </recommendedName>
</protein>
<accession>A0A194XJ95</accession>
<feature type="domain" description="2EXR" evidence="1">
    <location>
        <begin position="10"/>
        <end position="92"/>
    </location>
</feature>
<sequence>MEAPTPQSMFTKFPELPIELRLQIWGLASQVTRALELEYCRADRQFFVSQHVPSVLHTNSESREVGLSHYHLSFGTEKHPPATYFNPIYDIVYFGTRQNLMDISFMVKHFYKVAKDLQPRDQIQRLGITETLWASCSNDSSPVFSIMLPRDQPPRSSISTFLSAFPQLRQLIFVCRPQEEPDWESEIEDKWEDYSGVSLIESEDNHEDLLTDERFDLRKFHTHLSERNLATPEDPGPSLKFMEYGFA</sequence>
<name>A0A194XJ95_MOLSC</name>
<dbReference type="InParanoid" id="A0A194XJ95"/>
<dbReference type="GeneID" id="28824161"/>
<keyword evidence="3" id="KW-1185">Reference proteome</keyword>
<organism evidence="2 3">
    <name type="scientific">Mollisia scopiformis</name>
    <name type="common">Conifer needle endophyte fungus</name>
    <name type="synonym">Phialocephala scopiformis</name>
    <dbReference type="NCBI Taxonomy" id="149040"/>
    <lineage>
        <taxon>Eukaryota</taxon>
        <taxon>Fungi</taxon>
        <taxon>Dikarya</taxon>
        <taxon>Ascomycota</taxon>
        <taxon>Pezizomycotina</taxon>
        <taxon>Leotiomycetes</taxon>
        <taxon>Helotiales</taxon>
        <taxon>Mollisiaceae</taxon>
        <taxon>Mollisia</taxon>
    </lineage>
</organism>
<dbReference type="STRING" id="149040.A0A194XJ95"/>
<evidence type="ECO:0000313" key="2">
    <source>
        <dbReference type="EMBL" id="KUJ20320.1"/>
    </source>
</evidence>